<feature type="region of interest" description="Disordered" evidence="1">
    <location>
        <begin position="1"/>
        <end position="29"/>
    </location>
</feature>
<reference evidence="2" key="1">
    <citation type="submission" date="2020-09" db="EMBL/GenBank/DDBJ databases">
        <title>Comparative genome analyses of four rice-infecting Rhizoctonia solani isolates reveal extensive enrichment of homogalacturonan modification genes.</title>
        <authorList>
            <person name="Lee D.-Y."/>
            <person name="Jeon J."/>
            <person name="Kim K.-T."/>
            <person name="Cheong K."/>
            <person name="Song H."/>
            <person name="Choi G."/>
            <person name="Ko J."/>
            <person name="Opiyo S.O."/>
            <person name="Zuo S."/>
            <person name="Madhav S."/>
            <person name="Lee Y.-H."/>
            <person name="Wang G.-L."/>
        </authorList>
    </citation>
    <scope>NUCLEOTIDE SEQUENCE</scope>
    <source>
        <strain evidence="2">AG1-IA B2</strain>
    </source>
</reference>
<evidence type="ECO:0000313" key="2">
    <source>
        <dbReference type="EMBL" id="KAF8749323.1"/>
    </source>
</evidence>
<sequence length="518" mass="59613">MHSETSTAFPARRDEKKSEDEAGELASSRISESDSLLQYNRTAGFVNKFTKNTEITSKPGLYPKLSQACDIVDKIYRRQIETRHRLKKLGWTDDIISGLHNNKELDRIWDEWVCRPKSPTDKDWTNIEQTLVSLLEEDIAARHERDRKRAIEEDLSEALNRLLTLISPPVKFSIQHPQSSMWEHTSPGPYLHCPPFPSFVHMGDWKIIRGLWKANCSEKEMRILLREQTHVIGAEIVAWKRGIESHFASLVYIKRGSRALNHIVQPTMLRFEGKTNPFEDYTDEHRMLLRGDILFYNINKDSLPPIPITCGDILQRGALVASPSSLRPRSLLFSPQESLNGYHFYLEAHVVARALMESIHLPKASYHLMVGLGAEFRCKRCLDAHELTWLELVRHYIVASEAFKVDLKAFRLVNKDVMYRNVHDIHLPIKQPMLEFCSINHPRELSGHASKRHRCLLCTEIPGLKEVVAPEWAIFRHLVDVHGVAEPAVHLHHTPQDIQEPVYDFGGYGLPPYDSAFI</sequence>
<comment type="caution">
    <text evidence="2">The sequence shown here is derived from an EMBL/GenBank/DDBJ whole genome shotgun (WGS) entry which is preliminary data.</text>
</comment>
<protein>
    <submittedName>
        <fullName evidence="2">Uncharacterized protein</fullName>
    </submittedName>
</protein>
<gene>
    <name evidence="2" type="ORF">RHS01_10157</name>
</gene>
<accession>A0A8H7I3X7</accession>
<dbReference type="EMBL" id="JACYCF010000029">
    <property type="protein sequence ID" value="KAF8749323.1"/>
    <property type="molecule type" value="Genomic_DNA"/>
</dbReference>
<feature type="compositionally biased region" description="Basic and acidic residues" evidence="1">
    <location>
        <begin position="11"/>
        <end position="20"/>
    </location>
</feature>
<evidence type="ECO:0000256" key="1">
    <source>
        <dbReference type="SAM" id="MobiDB-lite"/>
    </source>
</evidence>
<name>A0A8H7I3X7_9AGAM</name>
<dbReference type="AlphaFoldDB" id="A0A8H7I3X7"/>
<dbReference type="Proteomes" id="UP000614334">
    <property type="component" value="Unassembled WGS sequence"/>
</dbReference>
<organism evidence="2 3">
    <name type="scientific">Rhizoctonia solani</name>
    <dbReference type="NCBI Taxonomy" id="456999"/>
    <lineage>
        <taxon>Eukaryota</taxon>
        <taxon>Fungi</taxon>
        <taxon>Dikarya</taxon>
        <taxon>Basidiomycota</taxon>
        <taxon>Agaricomycotina</taxon>
        <taxon>Agaricomycetes</taxon>
        <taxon>Cantharellales</taxon>
        <taxon>Ceratobasidiaceae</taxon>
        <taxon>Rhizoctonia</taxon>
    </lineage>
</organism>
<proteinExistence type="predicted"/>
<evidence type="ECO:0000313" key="3">
    <source>
        <dbReference type="Proteomes" id="UP000614334"/>
    </source>
</evidence>